<organism evidence="3 4">
    <name type="scientific">Streptomyces chlorus</name>
    <dbReference type="NCBI Taxonomy" id="887452"/>
    <lineage>
        <taxon>Bacteria</taxon>
        <taxon>Bacillati</taxon>
        <taxon>Actinomycetota</taxon>
        <taxon>Actinomycetes</taxon>
        <taxon>Kitasatosporales</taxon>
        <taxon>Streptomycetaceae</taxon>
        <taxon>Streptomyces</taxon>
    </lineage>
</organism>
<keyword evidence="3" id="KW-0547">Nucleotide-binding</keyword>
<dbReference type="InterPro" id="IPR003594">
    <property type="entry name" value="HATPase_dom"/>
</dbReference>
<dbReference type="InterPro" id="IPR050267">
    <property type="entry name" value="Anti-sigma-factor_SerPK"/>
</dbReference>
<dbReference type="GO" id="GO:0005524">
    <property type="term" value="F:ATP binding"/>
    <property type="evidence" value="ECO:0007669"/>
    <property type="project" value="UniProtKB-KW"/>
</dbReference>
<reference evidence="4" key="1">
    <citation type="journal article" date="2019" name="Int. J. Syst. Evol. Microbiol.">
        <title>The Global Catalogue of Microorganisms (GCM) 10K type strain sequencing project: providing services to taxonomists for standard genome sequencing and annotation.</title>
        <authorList>
            <consortium name="The Broad Institute Genomics Platform"/>
            <consortium name="The Broad Institute Genome Sequencing Center for Infectious Disease"/>
            <person name="Wu L."/>
            <person name="Ma J."/>
        </authorList>
    </citation>
    <scope>NUCLEOTIDE SEQUENCE [LARGE SCALE GENOMIC DNA]</scope>
    <source>
        <strain evidence="4">JCM 10411</strain>
    </source>
</reference>
<comment type="caution">
    <text evidence="3">The sequence shown here is derived from an EMBL/GenBank/DDBJ whole genome shotgun (WGS) entry which is preliminary data.</text>
</comment>
<evidence type="ECO:0000259" key="2">
    <source>
        <dbReference type="Pfam" id="PF13581"/>
    </source>
</evidence>
<evidence type="ECO:0000313" key="4">
    <source>
        <dbReference type="Proteomes" id="UP001596180"/>
    </source>
</evidence>
<dbReference type="PANTHER" id="PTHR35526:SF3">
    <property type="entry name" value="ANTI-SIGMA-F FACTOR RSBW"/>
    <property type="match status" value="1"/>
</dbReference>
<keyword evidence="4" id="KW-1185">Reference proteome</keyword>
<dbReference type="Gene3D" id="3.30.565.10">
    <property type="entry name" value="Histidine kinase-like ATPase, C-terminal domain"/>
    <property type="match status" value="1"/>
</dbReference>
<dbReference type="SUPFAM" id="SSF55874">
    <property type="entry name" value="ATPase domain of HSP90 chaperone/DNA topoisomerase II/histidine kinase"/>
    <property type="match status" value="1"/>
</dbReference>
<dbReference type="PANTHER" id="PTHR35526">
    <property type="entry name" value="ANTI-SIGMA-F FACTOR RSBW-RELATED"/>
    <property type="match status" value="1"/>
</dbReference>
<feature type="domain" description="Histidine kinase/HSP90-like ATPase" evidence="2">
    <location>
        <begin position="26"/>
        <end position="133"/>
    </location>
</feature>
<dbReference type="CDD" id="cd16936">
    <property type="entry name" value="HATPase_RsbW-like"/>
    <property type="match status" value="1"/>
</dbReference>
<dbReference type="Pfam" id="PF13581">
    <property type="entry name" value="HATPase_c_2"/>
    <property type="match status" value="1"/>
</dbReference>
<proteinExistence type="predicted"/>
<evidence type="ECO:0000256" key="1">
    <source>
        <dbReference type="ARBA" id="ARBA00022527"/>
    </source>
</evidence>
<dbReference type="RefSeq" id="WP_381363385.1">
    <property type="nucleotide sequence ID" value="NZ_JBHSOA010000030.1"/>
</dbReference>
<keyword evidence="3" id="KW-0067">ATP-binding</keyword>
<keyword evidence="1" id="KW-0808">Transferase</keyword>
<gene>
    <name evidence="3" type="ORF">ACFPZI_15340</name>
</gene>
<dbReference type="InterPro" id="IPR036890">
    <property type="entry name" value="HATPase_C_sf"/>
</dbReference>
<evidence type="ECO:0000313" key="3">
    <source>
        <dbReference type="EMBL" id="MFC5853149.1"/>
    </source>
</evidence>
<sequence>MNQVTGPRAADVETRYRAEFALGEHSVRHLRRILRLYLKESGLLEVADAAELALSELLANVIRHVPGRRCGICFLLLPGAVRVEVSDACPRLPVAAAQEALVEGGRGLLLVEAVTDRWGVAPCPTGGGKTVWFECVLGAAPLTTPSG</sequence>
<dbReference type="EMBL" id="JBHSOA010000030">
    <property type="protein sequence ID" value="MFC5853149.1"/>
    <property type="molecule type" value="Genomic_DNA"/>
</dbReference>
<keyword evidence="1" id="KW-0418">Kinase</keyword>
<accession>A0ABW1DZQ8</accession>
<dbReference type="Proteomes" id="UP001596180">
    <property type="component" value="Unassembled WGS sequence"/>
</dbReference>
<keyword evidence="1" id="KW-0723">Serine/threonine-protein kinase</keyword>
<protein>
    <submittedName>
        <fullName evidence="3">ATP-binding protein</fullName>
    </submittedName>
</protein>
<name>A0ABW1DZQ8_9ACTN</name>